<proteinExistence type="predicted"/>
<feature type="compositionally biased region" description="Polar residues" evidence="1">
    <location>
        <begin position="11"/>
        <end position="41"/>
    </location>
</feature>
<feature type="region of interest" description="Disordered" evidence="1">
    <location>
        <begin position="11"/>
        <end position="94"/>
    </location>
</feature>
<dbReference type="Pfam" id="PF15826">
    <property type="entry name" value="PUMA"/>
    <property type="match status" value="1"/>
</dbReference>
<feature type="compositionally biased region" description="Polar residues" evidence="1">
    <location>
        <begin position="48"/>
        <end position="61"/>
    </location>
</feature>
<organism evidence="2 3">
    <name type="scientific">Huso huso</name>
    <name type="common">Beluga</name>
    <name type="synonym">Acipenser huso</name>
    <dbReference type="NCBI Taxonomy" id="61971"/>
    <lineage>
        <taxon>Eukaryota</taxon>
        <taxon>Metazoa</taxon>
        <taxon>Chordata</taxon>
        <taxon>Craniata</taxon>
        <taxon>Vertebrata</taxon>
        <taxon>Euteleostomi</taxon>
        <taxon>Actinopterygii</taxon>
        <taxon>Chondrostei</taxon>
        <taxon>Acipenseriformes</taxon>
        <taxon>Acipenseridae</taxon>
        <taxon>Huso</taxon>
    </lineage>
</organism>
<keyword evidence="3" id="KW-1185">Reference proteome</keyword>
<sequence length="152" mass="17489">MGYQYCRRYMQTHSGPDTTGTQPPLTLAQRSTPTPVCSTQRHSVDASLIQQRSPSPSQRDVNAQPDILQRDQRPLADTPQNCSPASHDQVEEEDLSGMVAEQLRIIGDEMNKIYQQRRQNEVQHWRHWRGVWRGLYNFITETLTAAYLPGLR</sequence>
<name>A0ABR0YDQ7_HUSHU</name>
<reference evidence="2 3" key="1">
    <citation type="submission" date="2021-05" db="EMBL/GenBank/DDBJ databases">
        <authorList>
            <person name="Zahm M."/>
            <person name="Klopp C."/>
            <person name="Cabau C."/>
            <person name="Kuhl H."/>
            <person name="Suciu R."/>
            <person name="Ciorpac M."/>
            <person name="Holostenco D."/>
            <person name="Gessner J."/>
            <person name="Wuertz S."/>
            <person name="Hohne C."/>
            <person name="Stock M."/>
            <person name="Gislard M."/>
            <person name="Lluch J."/>
            <person name="Milhes M."/>
            <person name="Lampietro C."/>
            <person name="Lopez Roques C."/>
            <person name="Donnadieu C."/>
            <person name="Du K."/>
            <person name="Schartl M."/>
            <person name="Guiguen Y."/>
        </authorList>
    </citation>
    <scope>NUCLEOTIDE SEQUENCE [LARGE SCALE GENOMIC DNA]</scope>
    <source>
        <strain evidence="2">Hh-F2</strain>
        <tissue evidence="2">Blood</tissue>
    </source>
</reference>
<protein>
    <submittedName>
        <fullName evidence="2">Facilitated trehalose transporter Tret1-like isoform X3</fullName>
    </submittedName>
</protein>
<accession>A0ABR0YDQ7</accession>
<comment type="caution">
    <text evidence="2">The sequence shown here is derived from an EMBL/GenBank/DDBJ whole genome shotgun (WGS) entry which is preliminary data.</text>
</comment>
<dbReference type="InterPro" id="IPR031661">
    <property type="entry name" value="Bbc3"/>
</dbReference>
<dbReference type="EMBL" id="JAHFZB010000035">
    <property type="protein sequence ID" value="KAK6470673.1"/>
    <property type="molecule type" value="Genomic_DNA"/>
</dbReference>
<dbReference type="Proteomes" id="UP001369086">
    <property type="component" value="Unassembled WGS sequence"/>
</dbReference>
<evidence type="ECO:0000256" key="1">
    <source>
        <dbReference type="SAM" id="MobiDB-lite"/>
    </source>
</evidence>
<evidence type="ECO:0000313" key="3">
    <source>
        <dbReference type="Proteomes" id="UP001369086"/>
    </source>
</evidence>
<evidence type="ECO:0000313" key="2">
    <source>
        <dbReference type="EMBL" id="KAK6470673.1"/>
    </source>
</evidence>
<gene>
    <name evidence="2" type="ORF">HHUSO_G30958</name>
</gene>